<evidence type="ECO:0000256" key="1">
    <source>
        <dbReference type="SAM" id="MobiDB-lite"/>
    </source>
</evidence>
<dbReference type="AlphaFoldDB" id="A0A8S9UIQ2"/>
<comment type="caution">
    <text evidence="2">The sequence shown here is derived from an EMBL/GenBank/DDBJ whole genome shotgun (WGS) entry which is preliminary data.</text>
</comment>
<feature type="compositionally biased region" description="Basic and acidic residues" evidence="1">
    <location>
        <begin position="475"/>
        <end position="493"/>
    </location>
</feature>
<evidence type="ECO:0000313" key="3">
    <source>
        <dbReference type="Proteomes" id="UP000704712"/>
    </source>
</evidence>
<name>A0A8S9UIQ2_PHYIN</name>
<dbReference type="EMBL" id="JAACNO010001630">
    <property type="protein sequence ID" value="KAF4138824.1"/>
    <property type="molecule type" value="Genomic_DNA"/>
</dbReference>
<sequence>MVLTRAQVRAQATAQQQEIPEAAIVVVDHSDETAVAEVVAERSTVELVPHVQDYLAKLAEYFLPQTQALAEGHTFMQIQLEGQGEAQSSALLAVRESTDAGIKQLANQQLAIAGRFHEELMATHAGIREQFLRLETMQANVGEEIERSVAEKLFRALREAHSESQSMIAAQVDGVARVEQQVDAKIGSGFQVLTSHIHQLVEEKIATHQARTVEMTTELAQQLVRKSTTQMKDHLERSFELGFKLARDDLKQELTSNTITSDGTSHDAVKSFVLEEIKKSKRHFEAQVQQALISTQSDLNLRAQRQADAVSILREKLQQHCDRVPEIRDMVDEAEACNTIKELVKKEVEKRMELVQRQLLTAHPQTGRCTEISDIKVEHDVAGEVGQRLTEVRIDDISEQTKQTVENSVKLIHDLVREAIRRYACVSGDTGDGSGDVGGEDDEDLSKEDRSIQQRMRDALVKAHASALPSQLKVEAENEKPQLSEIKSSRNDEDIASPSRVHHQVLPLVYRGELNSNGNADRRAVIADVQKEAAQRAEAAAKRYRSMRKLR</sequence>
<gene>
    <name evidence="2" type="ORF">GN958_ATG12033</name>
</gene>
<reference evidence="2" key="1">
    <citation type="submission" date="2020-03" db="EMBL/GenBank/DDBJ databases">
        <title>Hybrid Assembly of Korean Phytophthora infestans isolates.</title>
        <authorList>
            <person name="Prokchorchik M."/>
            <person name="Lee Y."/>
            <person name="Seo J."/>
            <person name="Cho J.-H."/>
            <person name="Park Y.-E."/>
            <person name="Jang D.-C."/>
            <person name="Im J.-S."/>
            <person name="Choi J.-G."/>
            <person name="Park H.-J."/>
            <person name="Lee G.-B."/>
            <person name="Lee Y.-G."/>
            <person name="Hong S.-Y."/>
            <person name="Cho K."/>
            <person name="Sohn K.H."/>
        </authorList>
    </citation>
    <scope>NUCLEOTIDE SEQUENCE</scope>
    <source>
        <strain evidence="2">KR_2_A2</strain>
    </source>
</reference>
<dbReference type="Proteomes" id="UP000704712">
    <property type="component" value="Unassembled WGS sequence"/>
</dbReference>
<accession>A0A8S9UIQ2</accession>
<evidence type="ECO:0000313" key="2">
    <source>
        <dbReference type="EMBL" id="KAF4138824.1"/>
    </source>
</evidence>
<protein>
    <submittedName>
        <fullName evidence="2">Uncharacterized protein</fullName>
    </submittedName>
</protein>
<organism evidence="2 3">
    <name type="scientific">Phytophthora infestans</name>
    <name type="common">Potato late blight agent</name>
    <name type="synonym">Botrytis infestans</name>
    <dbReference type="NCBI Taxonomy" id="4787"/>
    <lineage>
        <taxon>Eukaryota</taxon>
        <taxon>Sar</taxon>
        <taxon>Stramenopiles</taxon>
        <taxon>Oomycota</taxon>
        <taxon>Peronosporomycetes</taxon>
        <taxon>Peronosporales</taxon>
        <taxon>Peronosporaceae</taxon>
        <taxon>Phytophthora</taxon>
    </lineage>
</organism>
<feature type="region of interest" description="Disordered" evidence="1">
    <location>
        <begin position="475"/>
        <end position="497"/>
    </location>
</feature>
<proteinExistence type="predicted"/>
<feature type="region of interest" description="Disordered" evidence="1">
    <location>
        <begin position="427"/>
        <end position="450"/>
    </location>
</feature>